<dbReference type="InterPro" id="IPR016024">
    <property type="entry name" value="ARM-type_fold"/>
</dbReference>
<evidence type="ECO:0000313" key="8">
    <source>
        <dbReference type="EMBL" id="CAE0022910.1"/>
    </source>
</evidence>
<dbReference type="Pfam" id="PF03224">
    <property type="entry name" value="V-ATPase_H_N"/>
    <property type="match status" value="1"/>
</dbReference>
<evidence type="ECO:0000256" key="1">
    <source>
        <dbReference type="ARBA" id="ARBA00008613"/>
    </source>
</evidence>
<evidence type="ECO:0000256" key="2">
    <source>
        <dbReference type="ARBA" id="ARBA00022448"/>
    </source>
</evidence>
<feature type="domain" description="ATPase V1 complex subunit H C-terminal" evidence="6">
    <location>
        <begin position="367"/>
        <end position="480"/>
    </location>
</feature>
<comment type="function">
    <text evidence="5">Subunit of the V1 complex of vacuolar(H+)-ATPase (V-ATPase), a multisubunit enzyme composed of a peripheral complex (V1) that hydrolyzes ATP and a membrane integral complex (V0) that translocates protons. V-ATPase is responsible for acidifying and maintaining the pH of intracellular compartments.</text>
</comment>
<dbReference type="InterPro" id="IPR011989">
    <property type="entry name" value="ARM-like"/>
</dbReference>
<evidence type="ECO:0000256" key="3">
    <source>
        <dbReference type="ARBA" id="ARBA00022781"/>
    </source>
</evidence>
<dbReference type="GO" id="GO:0046961">
    <property type="term" value="F:proton-transporting ATPase activity, rotational mechanism"/>
    <property type="evidence" value="ECO:0007669"/>
    <property type="project" value="UniProtKB-UniRule"/>
</dbReference>
<keyword evidence="4 5" id="KW-0406">Ion transport</keyword>
<comment type="similarity">
    <text evidence="1 5">Belongs to the V-ATPase H subunit family.</text>
</comment>
<accession>A0A7S3E3A1</accession>
<evidence type="ECO:0000256" key="5">
    <source>
        <dbReference type="PIRNR" id="PIRNR032184"/>
    </source>
</evidence>
<comment type="subunit">
    <text evidence="5">V-ATPase is a heteromultimeric enzyme made up of two complexes: the ATP-hydrolytic V1 complex and the proton translocation V0 complex.</text>
</comment>
<organism evidence="7">
    <name type="scientific">Chloropicon laureae</name>
    <dbReference type="NCBI Taxonomy" id="464258"/>
    <lineage>
        <taxon>Eukaryota</taxon>
        <taxon>Viridiplantae</taxon>
        <taxon>Chlorophyta</taxon>
        <taxon>Chloropicophyceae</taxon>
        <taxon>Chloropicales</taxon>
        <taxon>Chloropicaceae</taxon>
        <taxon>Chloropicon</taxon>
    </lineage>
</organism>
<dbReference type="Pfam" id="PF11698">
    <property type="entry name" value="V-ATPase_H_C"/>
    <property type="match status" value="1"/>
</dbReference>
<name>A0A7S3E3A1_9CHLO</name>
<protein>
    <recommendedName>
        <fullName evidence="5">V-type proton ATPase subunit H</fullName>
    </recommendedName>
</protein>
<proteinExistence type="inferred from homology"/>
<dbReference type="PANTHER" id="PTHR10698">
    <property type="entry name" value="V-TYPE PROTON ATPASE SUBUNIT H"/>
    <property type="match status" value="1"/>
</dbReference>
<dbReference type="Gene3D" id="1.25.10.10">
    <property type="entry name" value="Leucine-rich Repeat Variant"/>
    <property type="match status" value="1"/>
</dbReference>
<dbReference type="SUPFAM" id="SSF48371">
    <property type="entry name" value="ARM repeat"/>
    <property type="match status" value="1"/>
</dbReference>
<keyword evidence="3 5" id="KW-0375">Hydrogen ion transport</keyword>
<dbReference type="GO" id="GO:0000221">
    <property type="term" value="C:vacuolar proton-transporting V-type ATPase, V1 domain"/>
    <property type="evidence" value="ECO:0007669"/>
    <property type="project" value="UniProtKB-UniRule"/>
</dbReference>
<evidence type="ECO:0000313" key="7">
    <source>
        <dbReference type="EMBL" id="CAE0022906.1"/>
    </source>
</evidence>
<dbReference type="EMBL" id="HBHU01009452">
    <property type="protein sequence ID" value="CAE0022910.1"/>
    <property type="molecule type" value="Transcribed_RNA"/>
</dbReference>
<evidence type="ECO:0000256" key="4">
    <source>
        <dbReference type="ARBA" id="ARBA00023065"/>
    </source>
</evidence>
<dbReference type="InterPro" id="IPR004908">
    <property type="entry name" value="ATPase_V1-cplx_hsu"/>
</dbReference>
<dbReference type="InterPro" id="IPR038497">
    <property type="entry name" value="ATPase_V1-cplx_hsu_C_sf"/>
</dbReference>
<evidence type="ECO:0000259" key="6">
    <source>
        <dbReference type="Pfam" id="PF11698"/>
    </source>
</evidence>
<dbReference type="InterPro" id="IPR011987">
    <property type="entry name" value="ATPase_V1-cplx_hsu_C"/>
</dbReference>
<keyword evidence="2 5" id="KW-0813">Transport</keyword>
<dbReference type="AlphaFoldDB" id="A0A7S3E3A1"/>
<dbReference type="PANTHER" id="PTHR10698:SF0">
    <property type="entry name" value="V-TYPE PROTON ATPASE SUBUNIT H"/>
    <property type="match status" value="1"/>
</dbReference>
<gene>
    <name evidence="7" type="ORF">CLAU1311_LOCUS6178</name>
    <name evidence="8" type="ORF">CLAU1311_LOCUS6180</name>
</gene>
<dbReference type="PIRSF" id="PIRSF032184">
    <property type="entry name" value="ATPase_V1_H"/>
    <property type="match status" value="1"/>
</dbReference>
<dbReference type="Gene3D" id="1.25.40.150">
    <property type="entry name" value="V-type ATPase, subunit H, C-terminal domain"/>
    <property type="match status" value="1"/>
</dbReference>
<reference evidence="7" key="1">
    <citation type="submission" date="2021-01" db="EMBL/GenBank/DDBJ databases">
        <authorList>
            <person name="Corre E."/>
            <person name="Pelletier E."/>
            <person name="Niang G."/>
            <person name="Scheremetjew M."/>
            <person name="Finn R."/>
            <person name="Kale V."/>
            <person name="Holt S."/>
            <person name="Cochrane G."/>
            <person name="Meng A."/>
            <person name="Brown T."/>
            <person name="Cohen L."/>
        </authorList>
    </citation>
    <scope>NUCLEOTIDE SEQUENCE</scope>
    <source>
        <strain evidence="7">RCC856</strain>
    </source>
</reference>
<sequence>MGYPTDGFASEAGGSQQQLQQADELTEQILRRQVPWETYQKADLISDRELQLIKRYDKQERPTQQRLLLETEEGVLYVNAFFSLLRSIASEEVVQYVLALLEDMVKEGGSKVVGLLKAATTGQGSGDTCAILLRMLQRPDWFTQEKAAFVLSSLLSFTPAAASPATSAPLAAMAPSSSSSSAAAPAASSHSVHTFVEWLCNELRRPSNERSEATAITCLSMLLRDQETRLIFLKHNGISALTQHLVPGPKIQELYEACLCAWLLSFCKEATEEMAQLNIPKKLTEVVRQGNKEKVLRVALMCQHNILQELKQRDGERYARLVSKLIECGLHKHIATQRLMNSYTDEELLASMDWLTEKLEQGMKHEISQFDKYADEVLSGTLDWTLFHKQDKFWKMNVQNFVAKDCQILKALVRILQSSTDERTLEVACHDIGRFIHHYPHGRPLLKALKVKPQVMKLMVHPDPEVQKQALMCTQKLMLSKDSLDLLDLT</sequence>
<dbReference type="EMBL" id="HBHU01009449">
    <property type="protein sequence ID" value="CAE0022906.1"/>
    <property type="molecule type" value="Transcribed_RNA"/>
</dbReference>